<keyword evidence="1" id="KW-0732">Signal</keyword>
<evidence type="ECO:0000313" key="3">
    <source>
        <dbReference type="Proteomes" id="UP000694423"/>
    </source>
</evidence>
<dbReference type="AlphaFoldDB" id="A0A8C4P9K6"/>
<name>A0A8C4P9K6_DRONO</name>
<reference evidence="2" key="2">
    <citation type="submission" date="2025-09" db="UniProtKB">
        <authorList>
            <consortium name="Ensembl"/>
        </authorList>
    </citation>
    <scope>IDENTIFICATION</scope>
</reference>
<dbReference type="Proteomes" id="UP000694423">
    <property type="component" value="Unplaced"/>
</dbReference>
<feature type="signal peptide" evidence="1">
    <location>
        <begin position="1"/>
        <end position="18"/>
    </location>
</feature>
<protein>
    <submittedName>
        <fullName evidence="2">Uncharacterized protein</fullName>
    </submittedName>
</protein>
<feature type="chain" id="PRO_5034344649" evidence="1">
    <location>
        <begin position="19"/>
        <end position="51"/>
    </location>
</feature>
<proteinExistence type="predicted"/>
<accession>A0A8C4P9K6</accession>
<keyword evidence="3" id="KW-1185">Reference proteome</keyword>
<organism evidence="2 3">
    <name type="scientific">Dromaius novaehollandiae</name>
    <name type="common">Emu</name>
    <dbReference type="NCBI Taxonomy" id="8790"/>
    <lineage>
        <taxon>Eukaryota</taxon>
        <taxon>Metazoa</taxon>
        <taxon>Chordata</taxon>
        <taxon>Craniata</taxon>
        <taxon>Vertebrata</taxon>
        <taxon>Euteleostomi</taxon>
        <taxon>Archelosauria</taxon>
        <taxon>Archosauria</taxon>
        <taxon>Dinosauria</taxon>
        <taxon>Saurischia</taxon>
        <taxon>Theropoda</taxon>
        <taxon>Coelurosauria</taxon>
        <taxon>Aves</taxon>
        <taxon>Palaeognathae</taxon>
        <taxon>Casuariiformes</taxon>
        <taxon>Dromaiidae</taxon>
        <taxon>Dromaius</taxon>
    </lineage>
</organism>
<sequence length="51" mass="5865">MTRFIAILALLLWSGTKPAIFPRYACIEYPFQGSTLPVIRTVKEPDWVKLL</sequence>
<dbReference type="Ensembl" id="ENSDNVT00000019689.1">
    <property type="protein sequence ID" value="ENSDNVP00000016396.1"/>
    <property type="gene ID" value="ENSDNVG00000011500.1"/>
</dbReference>
<evidence type="ECO:0000256" key="1">
    <source>
        <dbReference type="SAM" id="SignalP"/>
    </source>
</evidence>
<evidence type="ECO:0000313" key="2">
    <source>
        <dbReference type="Ensembl" id="ENSDNVP00000016396.1"/>
    </source>
</evidence>
<reference evidence="2" key="1">
    <citation type="submission" date="2025-08" db="UniProtKB">
        <authorList>
            <consortium name="Ensembl"/>
        </authorList>
    </citation>
    <scope>IDENTIFICATION</scope>
</reference>